<dbReference type="InterPro" id="IPR043502">
    <property type="entry name" value="DNA/RNA_pol_sf"/>
</dbReference>
<dbReference type="Proteomes" id="UP000504604">
    <property type="component" value="Linkage group LG8"/>
</dbReference>
<dbReference type="InterPro" id="IPR036397">
    <property type="entry name" value="RNaseH_sf"/>
</dbReference>
<dbReference type="RefSeq" id="XP_020551703.1">
    <property type="nucleotide sequence ID" value="XM_020696044.1"/>
</dbReference>
<dbReference type="InterPro" id="IPR002156">
    <property type="entry name" value="RNaseH_domain"/>
</dbReference>
<evidence type="ECO:0000259" key="1">
    <source>
        <dbReference type="PROSITE" id="PS50878"/>
    </source>
</evidence>
<dbReference type="GeneID" id="110012429"/>
<dbReference type="CDD" id="cd09279">
    <property type="entry name" value="RNase_HI_like"/>
    <property type="match status" value="1"/>
</dbReference>
<evidence type="ECO:0000313" key="4">
    <source>
        <dbReference type="RefSeq" id="XP_020551703.1"/>
    </source>
</evidence>
<feature type="domain" description="RNase H type-1" evidence="2">
    <location>
        <begin position="283"/>
        <end position="411"/>
    </location>
</feature>
<dbReference type="SUPFAM" id="SSF53098">
    <property type="entry name" value="Ribonuclease H-like"/>
    <property type="match status" value="1"/>
</dbReference>
<dbReference type="InterPro" id="IPR000477">
    <property type="entry name" value="RT_dom"/>
</dbReference>
<dbReference type="PROSITE" id="PS50878">
    <property type="entry name" value="RT_POL"/>
    <property type="match status" value="1"/>
</dbReference>
<keyword evidence="3" id="KW-1185">Reference proteome</keyword>
<dbReference type="Pfam" id="PF17919">
    <property type="entry name" value="RT_RNaseH_2"/>
    <property type="match status" value="1"/>
</dbReference>
<dbReference type="GO" id="GO:0004523">
    <property type="term" value="F:RNA-DNA hybrid ribonuclease activity"/>
    <property type="evidence" value="ECO:0007669"/>
    <property type="project" value="InterPro"/>
</dbReference>
<dbReference type="InterPro" id="IPR012337">
    <property type="entry name" value="RNaseH-like_sf"/>
</dbReference>
<dbReference type="Gene3D" id="3.30.70.270">
    <property type="match status" value="2"/>
</dbReference>
<dbReference type="GO" id="GO:0003676">
    <property type="term" value="F:nucleic acid binding"/>
    <property type="evidence" value="ECO:0007669"/>
    <property type="project" value="InterPro"/>
</dbReference>
<reference evidence="4" key="1">
    <citation type="submission" date="2025-08" db="UniProtKB">
        <authorList>
            <consortium name="RefSeq"/>
        </authorList>
    </citation>
    <scope>IDENTIFICATION</scope>
</reference>
<sequence>MSRNHIGKTMEVYVDDMLVKSQRPEDHLSHLEVAFAIMREYGMKLNPSKCTFRVGGGKFLGYMVSSRGIEANPEKIEAILQLKSPASIKDVQKLAGKLASLNHFISRSADRNLHFFKILRKSKEFKWTEECEQAFQELKKYLRTPSLLANPKTGDTLYLYLVVSENAVSSVLVREDRKIHNPVYYVSKMLQGAEKLYTSTEKLVLALVVTTRKLRSYFQSYRVVVLTNQPLKSILSRPEVSGRFVKWATELGEYDIDYQTRTSEKAQVLVDFVMEMSGESTSEQNTWMLHVDGSSNASNGGAGILIQGSKGVEIEIAAKLSSSTTNEAEYEALIMGLELAYEAGARALEVYTDSQLVAMQIEGSYETKEKTMMMYRNRAKSLMQRFTTCSIQQIPMSENDRVDALSKFRVLLTGIRNQKLTIMVKDRPAISEGDEIRNPKDFNIQQRNAIPGKANNSLVQRVKGSVELHSGRSSLSERANRTIIPTEIGEETQRVAAYDPTTNGEARTFDLVTVEEKREKAFARMLHHKGLIMRNSDKKLRKRELQIGDLVLKRVEVSKHVGKLDSGWEGPYKVVEIKKQGMYKLQDTYGKDLP</sequence>
<dbReference type="PROSITE" id="PS50879">
    <property type="entry name" value="RNASE_H_1"/>
    <property type="match status" value="1"/>
</dbReference>
<proteinExistence type="predicted"/>
<name>A0A8M8UXR2_SESIN</name>
<dbReference type="Gene3D" id="3.30.420.10">
    <property type="entry name" value="Ribonuclease H-like superfamily/Ribonuclease H"/>
    <property type="match status" value="1"/>
</dbReference>
<organism evidence="3 4">
    <name type="scientific">Sesamum indicum</name>
    <name type="common">Oriental sesame</name>
    <name type="synonym">Sesamum orientale</name>
    <dbReference type="NCBI Taxonomy" id="4182"/>
    <lineage>
        <taxon>Eukaryota</taxon>
        <taxon>Viridiplantae</taxon>
        <taxon>Streptophyta</taxon>
        <taxon>Embryophyta</taxon>
        <taxon>Tracheophyta</taxon>
        <taxon>Spermatophyta</taxon>
        <taxon>Magnoliopsida</taxon>
        <taxon>eudicotyledons</taxon>
        <taxon>Gunneridae</taxon>
        <taxon>Pentapetalae</taxon>
        <taxon>asterids</taxon>
        <taxon>lamiids</taxon>
        <taxon>Lamiales</taxon>
        <taxon>Pedaliaceae</taxon>
        <taxon>Sesamum</taxon>
    </lineage>
</organism>
<gene>
    <name evidence="4" type="primary">LOC110012429</name>
</gene>
<dbReference type="SUPFAM" id="SSF56672">
    <property type="entry name" value="DNA/RNA polymerases"/>
    <property type="match status" value="1"/>
</dbReference>
<evidence type="ECO:0000259" key="2">
    <source>
        <dbReference type="PROSITE" id="PS50879"/>
    </source>
</evidence>
<dbReference type="Pfam" id="PF13456">
    <property type="entry name" value="RVT_3"/>
    <property type="match status" value="1"/>
</dbReference>
<dbReference type="PANTHER" id="PTHR48475:SF2">
    <property type="entry name" value="RIBONUCLEASE H"/>
    <property type="match status" value="1"/>
</dbReference>
<dbReference type="AlphaFoldDB" id="A0A8M8UXR2"/>
<protein>
    <submittedName>
        <fullName evidence="4">Uncharacterized protein LOC110012429</fullName>
    </submittedName>
</protein>
<dbReference type="Pfam" id="PF00078">
    <property type="entry name" value="RVT_1"/>
    <property type="match status" value="1"/>
</dbReference>
<dbReference type="OrthoDB" id="6783748at2759"/>
<feature type="domain" description="Reverse transcriptase" evidence="1">
    <location>
        <begin position="1"/>
        <end position="64"/>
    </location>
</feature>
<accession>A0A8M8UXR2</accession>
<dbReference type="InterPro" id="IPR043128">
    <property type="entry name" value="Rev_trsase/Diguanyl_cyclase"/>
</dbReference>
<dbReference type="InterPro" id="IPR041577">
    <property type="entry name" value="RT_RNaseH_2"/>
</dbReference>
<dbReference type="KEGG" id="sind:110012429"/>
<dbReference type="PANTHER" id="PTHR48475">
    <property type="entry name" value="RIBONUCLEASE H"/>
    <property type="match status" value="1"/>
</dbReference>
<evidence type="ECO:0000313" key="3">
    <source>
        <dbReference type="Proteomes" id="UP000504604"/>
    </source>
</evidence>